<comment type="cofactor">
    <cofactor evidence="1 14">
        <name>Mg(2+)</name>
        <dbReference type="ChEBI" id="CHEBI:18420"/>
    </cofactor>
</comment>
<keyword evidence="12 14" id="KW-0539">Nucleus</keyword>
<evidence type="ECO:0000313" key="17">
    <source>
        <dbReference type="EMBL" id="KAL0576604.1"/>
    </source>
</evidence>
<keyword evidence="18" id="KW-1185">Reference proteome</keyword>
<dbReference type="PANTHER" id="PTHR13451:SF0">
    <property type="entry name" value="CROSSOVER JUNCTION ENDONUCLEASE MUS81"/>
    <property type="match status" value="1"/>
</dbReference>
<evidence type="ECO:0000259" key="16">
    <source>
        <dbReference type="SMART" id="SM00891"/>
    </source>
</evidence>
<evidence type="ECO:0000256" key="9">
    <source>
        <dbReference type="ARBA" id="ARBA00022842"/>
    </source>
</evidence>
<feature type="compositionally biased region" description="Low complexity" evidence="15">
    <location>
        <begin position="399"/>
        <end position="413"/>
    </location>
</feature>
<comment type="subcellular location">
    <subcellularLocation>
        <location evidence="2 14">Nucleus</location>
    </subcellularLocation>
</comment>
<accession>A0ABR3FML3</accession>
<dbReference type="InterPro" id="IPR047416">
    <property type="entry name" value="XPF_nuclease_Mus81"/>
</dbReference>
<protein>
    <recommendedName>
        <fullName evidence="14">Crossover junction endonuclease MUS81</fullName>
        <ecNumber evidence="14">3.1.22.-</ecNumber>
    </recommendedName>
</protein>
<dbReference type="Pfam" id="PF02732">
    <property type="entry name" value="ERCC4"/>
    <property type="match status" value="1"/>
</dbReference>
<dbReference type="InterPro" id="IPR033309">
    <property type="entry name" value="Mus81"/>
</dbReference>
<evidence type="ECO:0000256" key="4">
    <source>
        <dbReference type="ARBA" id="ARBA00022722"/>
    </source>
</evidence>
<keyword evidence="7 14" id="KW-0227">DNA damage</keyword>
<keyword evidence="10 14" id="KW-0233">DNA recombination</keyword>
<evidence type="ECO:0000256" key="15">
    <source>
        <dbReference type="SAM" id="MobiDB-lite"/>
    </source>
</evidence>
<keyword evidence="11 14" id="KW-0234">DNA repair</keyword>
<evidence type="ECO:0000256" key="7">
    <source>
        <dbReference type="ARBA" id="ARBA00022763"/>
    </source>
</evidence>
<comment type="similarity">
    <text evidence="3 14">Belongs to the XPF family.</text>
</comment>
<dbReference type="SUPFAM" id="SSF52980">
    <property type="entry name" value="Restriction endonuclease-like"/>
    <property type="match status" value="1"/>
</dbReference>
<evidence type="ECO:0000256" key="2">
    <source>
        <dbReference type="ARBA" id="ARBA00004123"/>
    </source>
</evidence>
<evidence type="ECO:0000256" key="14">
    <source>
        <dbReference type="RuleBase" id="RU369042"/>
    </source>
</evidence>
<dbReference type="Gene3D" id="3.40.50.10130">
    <property type="match status" value="1"/>
</dbReference>
<dbReference type="Proteomes" id="UP001465976">
    <property type="component" value="Unassembled WGS sequence"/>
</dbReference>
<feature type="region of interest" description="Disordered" evidence="15">
    <location>
        <begin position="284"/>
        <end position="443"/>
    </location>
</feature>
<dbReference type="CDD" id="cd20074">
    <property type="entry name" value="XPF_nuclease_Mus81"/>
    <property type="match status" value="1"/>
</dbReference>
<gene>
    <name evidence="17" type="primary">MUS81</name>
    <name evidence="17" type="ORF">V5O48_005397</name>
</gene>
<keyword evidence="6 14" id="KW-0255">Endonuclease</keyword>
<feature type="compositionally biased region" description="Polar residues" evidence="15">
    <location>
        <begin position="120"/>
        <end position="157"/>
    </location>
</feature>
<keyword evidence="9 14" id="KW-0460">Magnesium</keyword>
<keyword evidence="4 14" id="KW-0540">Nuclease</keyword>
<reference evidence="17 18" key="1">
    <citation type="submission" date="2024-02" db="EMBL/GenBank/DDBJ databases">
        <title>A draft genome for the cacao thread blight pathogen Marasmius crinis-equi.</title>
        <authorList>
            <person name="Cohen S.P."/>
            <person name="Baruah I.K."/>
            <person name="Amoako-Attah I."/>
            <person name="Bukari Y."/>
            <person name="Meinhardt L.W."/>
            <person name="Bailey B.A."/>
        </authorList>
    </citation>
    <scope>NUCLEOTIDE SEQUENCE [LARGE SCALE GENOMIC DNA]</scope>
    <source>
        <strain evidence="17 18">GH-76</strain>
    </source>
</reference>
<dbReference type="InterPro" id="IPR027421">
    <property type="entry name" value="DNA_pol_lamdba_lyase_dom_sf"/>
</dbReference>
<evidence type="ECO:0000256" key="12">
    <source>
        <dbReference type="ARBA" id="ARBA00023242"/>
    </source>
</evidence>
<comment type="subunit">
    <text evidence="14">Interacts with EME1.</text>
</comment>
<organism evidence="17 18">
    <name type="scientific">Marasmius crinis-equi</name>
    <dbReference type="NCBI Taxonomy" id="585013"/>
    <lineage>
        <taxon>Eukaryota</taxon>
        <taxon>Fungi</taxon>
        <taxon>Dikarya</taxon>
        <taxon>Basidiomycota</taxon>
        <taxon>Agaricomycotina</taxon>
        <taxon>Agaricomycetes</taxon>
        <taxon>Agaricomycetidae</taxon>
        <taxon>Agaricales</taxon>
        <taxon>Marasmiineae</taxon>
        <taxon>Marasmiaceae</taxon>
        <taxon>Marasmius</taxon>
    </lineage>
</organism>
<dbReference type="PANTHER" id="PTHR13451">
    <property type="entry name" value="CLASS II CROSSOVER JUNCTION ENDONUCLEASE MUS81"/>
    <property type="match status" value="1"/>
</dbReference>
<feature type="compositionally biased region" description="Low complexity" evidence="15">
    <location>
        <begin position="299"/>
        <end position="312"/>
    </location>
</feature>
<dbReference type="InterPro" id="IPR006166">
    <property type="entry name" value="ERCC4_domain"/>
</dbReference>
<evidence type="ECO:0000256" key="13">
    <source>
        <dbReference type="ARBA" id="ARBA00023254"/>
    </source>
</evidence>
<comment type="caution">
    <text evidence="17">The sequence shown here is derived from an EMBL/GenBank/DDBJ whole genome shotgun (WGS) entry which is preliminary data.</text>
</comment>
<feature type="region of interest" description="Disordered" evidence="15">
    <location>
        <begin position="74"/>
        <end position="157"/>
    </location>
</feature>
<comment type="function">
    <text evidence="14">Interacts with EME1 to form a DNA structure-specific endonuclease with substrate preference for branched DNA structures with a 5'-end at the branch nick. Typical substrates include 3'-flap structures, D-loops, replication forks and nicked Holliday junctions. May be required in mitosis for the processing of stalled or collapsed replication fork intermediates. May be required in meiosis for the repair of meiosis-specific double strand breaks subsequent to single-end invasion (SEI).</text>
</comment>
<evidence type="ECO:0000313" key="18">
    <source>
        <dbReference type="Proteomes" id="UP001465976"/>
    </source>
</evidence>
<dbReference type="InterPro" id="IPR011335">
    <property type="entry name" value="Restrct_endonuc-II-like"/>
</dbReference>
<sequence length="800" mass="90227">MPRMPRCANPIWTKWLEDHRDTFDKEKNRNRWASANKAWWAMLNHSTPLTNIDDARAIKNIGDKTVEILRKRAQQEREGVAAGTGSSRVGLSTSPKKRGRPRKDEGESSSDPRPAKRTVSESAIAQSRATASHATRPSQASALRPSNSLPLATSTSGASTTRDKMRFWYIGMSITTIFEALRLYLALATAGDKDNTRRRVYHYEDASVDAWTIDGECFGYIVEILSIERAQCAHVIKGIWDFDEDRVFGYLPMEMAAHYPTSTLPLESGRSPLSARSSFSSLRDTLVSMNTPPTRRDTTSTVSRAAASTSLRGQDSRQSVKGKEREPLFLADEDDGFGSPGSLLSQPSMASVSRTPSVSSRPREAPSAQSSSRALSRSRTMPAPVATTSARPTAGLTRSSTMASGSTSTSGTMGPPPLPSSSQRGGRTQFEAATQAVRRPGRARMSEHVPNFRANITDDSESAYNEIGNYIAFKSEHHFSVPNAPLKLRANAYDIILVLDNREKDGMKHKGIYDKLKQKSIRVTQRPLAIGDVAWIAKKKDTYMGDEQPDEVVLDAILERKRIDDLFASIKDGRFHEQKFRLHHSAITRVWYVVEAYEKAQNLVESYQQAFATAVSSTRCVDDFMVRETKSLQDTVNYYANLHWNLCDMYKNQDLLVLPDNQIKRYNYLEYQRYLQKMEPNQTYHITYNCFEQLNSKSGFTTSRTSWAKMLLTIHGLSPEKAGLLIEGFPTSKSLWRYFKQQEQREREELEEEIRNPPQGRSKKSKVVQAKHCLAHYKTGGRRFGEVLSEKVYEVLRTRY</sequence>
<evidence type="ECO:0000256" key="3">
    <source>
        <dbReference type="ARBA" id="ARBA00010015"/>
    </source>
</evidence>
<dbReference type="EC" id="3.1.22.-" evidence="14"/>
<dbReference type="Gene3D" id="1.10.150.670">
    <property type="entry name" value="Crossover junction endonuclease EME1, DNA-binding domain"/>
    <property type="match status" value="1"/>
</dbReference>
<evidence type="ECO:0000256" key="11">
    <source>
        <dbReference type="ARBA" id="ARBA00023204"/>
    </source>
</evidence>
<evidence type="ECO:0000256" key="8">
    <source>
        <dbReference type="ARBA" id="ARBA00022801"/>
    </source>
</evidence>
<proteinExistence type="inferred from homology"/>
<dbReference type="EMBL" id="JBAHYK010000213">
    <property type="protein sequence ID" value="KAL0576604.1"/>
    <property type="molecule type" value="Genomic_DNA"/>
</dbReference>
<evidence type="ECO:0000256" key="10">
    <source>
        <dbReference type="ARBA" id="ARBA00023172"/>
    </source>
</evidence>
<evidence type="ECO:0000256" key="5">
    <source>
        <dbReference type="ARBA" id="ARBA00022723"/>
    </source>
</evidence>
<feature type="domain" description="ERCC4" evidence="16">
    <location>
        <begin position="496"/>
        <end position="598"/>
    </location>
</feature>
<dbReference type="Gene3D" id="1.10.150.110">
    <property type="entry name" value="DNA polymerase beta, N-terminal domain-like"/>
    <property type="match status" value="1"/>
</dbReference>
<feature type="compositionally biased region" description="Low complexity" evidence="15">
    <location>
        <begin position="351"/>
        <end position="379"/>
    </location>
</feature>
<dbReference type="SMART" id="SM00891">
    <property type="entry name" value="ERCC4"/>
    <property type="match status" value="1"/>
</dbReference>
<dbReference type="GO" id="GO:0004519">
    <property type="term" value="F:endonuclease activity"/>
    <property type="evidence" value="ECO:0007669"/>
    <property type="project" value="UniProtKB-KW"/>
</dbReference>
<name>A0ABR3FML3_9AGAR</name>
<dbReference type="SUPFAM" id="SSF47802">
    <property type="entry name" value="DNA polymerase beta, N-terminal domain-like"/>
    <property type="match status" value="1"/>
</dbReference>
<keyword evidence="5 14" id="KW-0479">Metal-binding</keyword>
<feature type="compositionally biased region" description="Polar residues" evidence="15">
    <location>
        <begin position="84"/>
        <end position="94"/>
    </location>
</feature>
<dbReference type="InterPro" id="IPR042530">
    <property type="entry name" value="EME1/EME2_C"/>
</dbReference>
<evidence type="ECO:0000256" key="1">
    <source>
        <dbReference type="ARBA" id="ARBA00001946"/>
    </source>
</evidence>
<keyword evidence="13" id="KW-0469">Meiosis</keyword>
<evidence type="ECO:0000256" key="6">
    <source>
        <dbReference type="ARBA" id="ARBA00022759"/>
    </source>
</evidence>
<keyword evidence="8 14" id="KW-0378">Hydrolase</keyword>